<dbReference type="Gene3D" id="2.170.120.40">
    <property type="entry name" value="YbbR-like domain"/>
    <property type="match status" value="2"/>
</dbReference>
<dbReference type="Proteomes" id="UP000184612">
    <property type="component" value="Unassembled WGS sequence"/>
</dbReference>
<dbReference type="Gene3D" id="2.170.120.30">
    <property type="match status" value="2"/>
</dbReference>
<gene>
    <name evidence="2" type="ORF">SAMN02745217_03545</name>
</gene>
<evidence type="ECO:0000256" key="1">
    <source>
        <dbReference type="SAM" id="Phobius"/>
    </source>
</evidence>
<protein>
    <submittedName>
        <fullName evidence="2">YbbR domain-containing protein</fullName>
    </submittedName>
</protein>
<proteinExistence type="predicted"/>
<dbReference type="Pfam" id="PF07949">
    <property type="entry name" value="YbbR"/>
    <property type="match status" value="2"/>
</dbReference>
<dbReference type="OrthoDB" id="2111604at2"/>
<dbReference type="PANTHER" id="PTHR37804">
    <property type="entry name" value="CDAA REGULATORY PROTEIN CDAR"/>
    <property type="match status" value="1"/>
</dbReference>
<keyword evidence="1" id="KW-1133">Transmembrane helix</keyword>
<dbReference type="PANTHER" id="PTHR37804:SF1">
    <property type="entry name" value="CDAA REGULATORY PROTEIN CDAR"/>
    <property type="match status" value="1"/>
</dbReference>
<sequence length="406" mass="45434">MKEKLTRNLGLKILSLFMAVFIWLIILNIADPVVQKSFYNIPVTKINENVISQKDKVYEVVSGDTVDVTLKTKRSVMETLKPADVKAVADLSELSLVNAVQIKVNVPGHDRDIVDLSQDISTMKVSLENLKTEQFRINVVALGEVASGYYIKDKIASPNIIQVSGAETVINQIKEVVVEVNVTNQRESFETSAVPKVYDKNGTLMESDKLNLNFDAVDVTVNLLQTKTVNLFIEVTGTPYSGYKYVDLEYEPKQVVIAGEKDELDKVQYIMGEYNIDNQKEDIEDQVNIADFIKNDVILIDDNQTAVINVKIERFDSKDLSYNASDIEMRNLQTGLMATLKENFLRVVLYGDNESLNLISKYNLKPYIDLKEAKAGTNIMPVEFDLPEGITLVPPSVVVTVKHTGG</sequence>
<organism evidence="2 3">
    <name type="scientific">Anaerocolumna xylanovorans DSM 12503</name>
    <dbReference type="NCBI Taxonomy" id="1121345"/>
    <lineage>
        <taxon>Bacteria</taxon>
        <taxon>Bacillati</taxon>
        <taxon>Bacillota</taxon>
        <taxon>Clostridia</taxon>
        <taxon>Lachnospirales</taxon>
        <taxon>Lachnospiraceae</taxon>
        <taxon>Anaerocolumna</taxon>
    </lineage>
</organism>
<dbReference type="RefSeq" id="WP_073590182.1">
    <property type="nucleotide sequence ID" value="NZ_FRFD01000010.1"/>
</dbReference>
<dbReference type="EMBL" id="FRFD01000010">
    <property type="protein sequence ID" value="SHO52158.1"/>
    <property type="molecule type" value="Genomic_DNA"/>
</dbReference>
<name>A0A1M7YI34_9FIRM</name>
<dbReference type="STRING" id="1121345.SAMN02745217_03545"/>
<evidence type="ECO:0000313" key="3">
    <source>
        <dbReference type="Proteomes" id="UP000184612"/>
    </source>
</evidence>
<evidence type="ECO:0000313" key="2">
    <source>
        <dbReference type="EMBL" id="SHO52158.1"/>
    </source>
</evidence>
<reference evidence="2 3" key="1">
    <citation type="submission" date="2016-12" db="EMBL/GenBank/DDBJ databases">
        <authorList>
            <person name="Song W.-J."/>
            <person name="Kurnit D.M."/>
        </authorList>
    </citation>
    <scope>NUCLEOTIDE SEQUENCE [LARGE SCALE GENOMIC DNA]</scope>
    <source>
        <strain evidence="2 3">DSM 12503</strain>
    </source>
</reference>
<dbReference type="AlphaFoldDB" id="A0A1M7YI34"/>
<dbReference type="InterPro" id="IPR053154">
    <property type="entry name" value="c-di-AMP_regulator"/>
</dbReference>
<keyword evidence="1" id="KW-0812">Transmembrane</keyword>
<dbReference type="InterPro" id="IPR012505">
    <property type="entry name" value="YbbR"/>
</dbReference>
<keyword evidence="3" id="KW-1185">Reference proteome</keyword>
<accession>A0A1M7YI34</accession>
<feature type="transmembrane region" description="Helical" evidence="1">
    <location>
        <begin position="9"/>
        <end position="30"/>
    </location>
</feature>
<keyword evidence="1" id="KW-0472">Membrane</keyword>